<reference evidence="3" key="1">
    <citation type="journal article" date="2017" name="bioRxiv">
        <title>Conservation of a gene cluster reveals novel cercosporin biosynthetic mechanisms and extends production to the genus Colletotrichum.</title>
        <authorList>
            <person name="de Jonge R."/>
            <person name="Ebert M.K."/>
            <person name="Huitt-Roehl C.R."/>
            <person name="Pal P."/>
            <person name="Suttle J.C."/>
            <person name="Spanner R.E."/>
            <person name="Neubauer J.D."/>
            <person name="Jurick W.M.II."/>
            <person name="Stott K.A."/>
            <person name="Secor G.A."/>
            <person name="Thomma B.P.H.J."/>
            <person name="Van de Peer Y."/>
            <person name="Townsend C.A."/>
            <person name="Bolton M.D."/>
        </authorList>
    </citation>
    <scope>NUCLEOTIDE SEQUENCE [LARGE SCALE GENOMIC DNA]</scope>
    <source>
        <strain evidence="3">CBS538.71</strain>
    </source>
</reference>
<evidence type="ECO:0000313" key="3">
    <source>
        <dbReference type="Proteomes" id="UP000237631"/>
    </source>
</evidence>
<dbReference type="InterPro" id="IPR038883">
    <property type="entry name" value="AN11006-like"/>
</dbReference>
<dbReference type="PANTHER" id="PTHR42085">
    <property type="entry name" value="F-BOX DOMAIN-CONTAINING PROTEIN"/>
    <property type="match status" value="1"/>
</dbReference>
<evidence type="ECO:0000256" key="1">
    <source>
        <dbReference type="SAM" id="Coils"/>
    </source>
</evidence>
<protein>
    <submittedName>
        <fullName evidence="2">Uncharacterized protein</fullName>
    </submittedName>
</protein>
<comment type="caution">
    <text evidence="2">The sequence shown here is derived from an EMBL/GenBank/DDBJ whole genome shotgun (WGS) entry which is preliminary data.</text>
</comment>
<organism evidence="2 3">
    <name type="scientific">Cercospora berteroae</name>
    <dbReference type="NCBI Taxonomy" id="357750"/>
    <lineage>
        <taxon>Eukaryota</taxon>
        <taxon>Fungi</taxon>
        <taxon>Dikarya</taxon>
        <taxon>Ascomycota</taxon>
        <taxon>Pezizomycotina</taxon>
        <taxon>Dothideomycetes</taxon>
        <taxon>Dothideomycetidae</taxon>
        <taxon>Mycosphaerellales</taxon>
        <taxon>Mycosphaerellaceae</taxon>
        <taxon>Cercospora</taxon>
    </lineage>
</organism>
<dbReference type="OrthoDB" id="3650781at2759"/>
<feature type="coiled-coil region" evidence="1">
    <location>
        <begin position="100"/>
        <end position="127"/>
    </location>
</feature>
<sequence>MSPPHATHPVILLLETERDHLSDLESRVRPLRKQIRDLRTDSYGTAGATLIGRRDLAGGNYKYDKGLQAKQKVVYWQINRTLECIIKQEDDRIGKLHAEIDVLRVEIRRQKARVEDLEAEIKCDDIRAITTLAHSPALHSVGSSEKKPTGFLDLPAEMRNEIYKLSGCLEIDKDNGQYWYCPILDGRCGCRVREPAWIAAQRSGDMVIVLELVARAHWIVDATSAKRDPIDAVYHQPSLTRVSKQIRNETLPMYYGRIRLMIQWWWTIGADREVFDWLRRVSKHCLSFIKCVDVVMMDTWLYHDEVEKSQYIEEQKARCVEIFGELGIVADRCNFFIHNDRD</sequence>
<dbReference type="EMBL" id="PNEN01001789">
    <property type="protein sequence ID" value="PPJ50271.1"/>
    <property type="molecule type" value="Genomic_DNA"/>
</dbReference>
<dbReference type="AlphaFoldDB" id="A0A2S6BS23"/>
<name>A0A2S6BS23_9PEZI</name>
<evidence type="ECO:0000313" key="2">
    <source>
        <dbReference type="EMBL" id="PPJ50271.1"/>
    </source>
</evidence>
<accession>A0A2S6BS23</accession>
<dbReference type="PANTHER" id="PTHR42085:SF1">
    <property type="entry name" value="F-BOX DOMAIN-CONTAINING PROTEIN"/>
    <property type="match status" value="1"/>
</dbReference>
<keyword evidence="1" id="KW-0175">Coiled coil</keyword>
<proteinExistence type="predicted"/>
<gene>
    <name evidence="2" type="ORF">CBER1_04913</name>
</gene>
<dbReference type="Proteomes" id="UP000237631">
    <property type="component" value="Unassembled WGS sequence"/>
</dbReference>
<keyword evidence="3" id="KW-1185">Reference proteome</keyword>